<protein>
    <submittedName>
        <fullName evidence="5">Nicotinamide mononucleotide transporter</fullName>
    </submittedName>
</protein>
<dbReference type="Proteomes" id="UP001556170">
    <property type="component" value="Unassembled WGS sequence"/>
</dbReference>
<keyword evidence="6" id="KW-1185">Reference proteome</keyword>
<evidence type="ECO:0000256" key="3">
    <source>
        <dbReference type="ARBA" id="ARBA00022989"/>
    </source>
</evidence>
<keyword evidence="2" id="KW-0812">Transmembrane</keyword>
<evidence type="ECO:0000256" key="2">
    <source>
        <dbReference type="ARBA" id="ARBA00022692"/>
    </source>
</evidence>
<reference evidence="5 6" key="1">
    <citation type="submission" date="2024-06" db="EMBL/GenBank/DDBJ databases">
        <authorList>
            <person name="Woo H."/>
        </authorList>
    </citation>
    <scope>NUCLEOTIDE SEQUENCE [LARGE SCALE GENOMIC DNA]</scope>
    <source>
        <strain evidence="5 6">S2-g</strain>
    </source>
</reference>
<organism evidence="5 6">
    <name type="scientific">Rhodanobacter geophilus</name>
    <dbReference type="NCBI Taxonomy" id="3162488"/>
    <lineage>
        <taxon>Bacteria</taxon>
        <taxon>Pseudomonadati</taxon>
        <taxon>Pseudomonadota</taxon>
        <taxon>Gammaproteobacteria</taxon>
        <taxon>Lysobacterales</taxon>
        <taxon>Rhodanobacteraceae</taxon>
        <taxon>Rhodanobacter</taxon>
    </lineage>
</organism>
<comment type="caution">
    <text evidence="5">The sequence shown here is derived from an EMBL/GenBank/DDBJ whole genome shotgun (WGS) entry which is preliminary data.</text>
</comment>
<keyword evidence="4" id="KW-0472">Membrane</keyword>
<evidence type="ECO:0000256" key="4">
    <source>
        <dbReference type="ARBA" id="ARBA00023136"/>
    </source>
</evidence>
<dbReference type="InterPro" id="IPR006419">
    <property type="entry name" value="NMN_transpt_PnuC"/>
</dbReference>
<sequence>MSLLEIAANLLAGASILLAGRNSVHTWWTGIVGCGLFALVFLDSRLYADAVPQAFFVITSIVGLMRWCPAKGRESIDRFALDGSIQPFDWKAFFLRIAQRYRVLWGDSLAFVA</sequence>
<evidence type="ECO:0000313" key="6">
    <source>
        <dbReference type="Proteomes" id="UP001556170"/>
    </source>
</evidence>
<name>A0ABV3QR76_9GAMM</name>
<proteinExistence type="predicted"/>
<keyword evidence="3" id="KW-1133">Transmembrane helix</keyword>
<dbReference type="Pfam" id="PF04973">
    <property type="entry name" value="NMN_transporter"/>
    <property type="match status" value="1"/>
</dbReference>
<dbReference type="EMBL" id="JBFOHL010000011">
    <property type="protein sequence ID" value="MEW9625111.1"/>
    <property type="molecule type" value="Genomic_DNA"/>
</dbReference>
<evidence type="ECO:0000256" key="1">
    <source>
        <dbReference type="ARBA" id="ARBA00004141"/>
    </source>
</evidence>
<accession>A0ABV3QR76</accession>
<comment type="subcellular location">
    <subcellularLocation>
        <location evidence="1">Membrane</location>
        <topology evidence="1">Multi-pass membrane protein</topology>
    </subcellularLocation>
</comment>
<evidence type="ECO:0000313" key="5">
    <source>
        <dbReference type="EMBL" id="MEW9625111.1"/>
    </source>
</evidence>
<gene>
    <name evidence="5" type="ORF">ABQJ56_12840</name>
</gene>
<dbReference type="RefSeq" id="WP_367845406.1">
    <property type="nucleotide sequence ID" value="NZ_JBFOHL010000011.1"/>
</dbReference>